<organism evidence="5">
    <name type="scientific">Streptomyces sp. NBC_00093</name>
    <dbReference type="NCBI Taxonomy" id="2975649"/>
    <lineage>
        <taxon>Bacteria</taxon>
        <taxon>Bacillati</taxon>
        <taxon>Actinomycetota</taxon>
        <taxon>Actinomycetes</taxon>
        <taxon>Kitasatosporales</taxon>
        <taxon>Streptomycetaceae</taxon>
        <taxon>Streptomyces</taxon>
    </lineage>
</organism>
<protein>
    <submittedName>
        <fullName evidence="5">AraC family transcriptional regulator</fullName>
    </submittedName>
</protein>
<dbReference type="SMART" id="SM00342">
    <property type="entry name" value="HTH_ARAC"/>
    <property type="match status" value="1"/>
</dbReference>
<name>A0AAU1ZSX5_9ACTN</name>
<dbReference type="GO" id="GO:0005829">
    <property type="term" value="C:cytosol"/>
    <property type="evidence" value="ECO:0007669"/>
    <property type="project" value="TreeGrafter"/>
</dbReference>
<evidence type="ECO:0000256" key="3">
    <source>
        <dbReference type="ARBA" id="ARBA00023163"/>
    </source>
</evidence>
<reference evidence="5" key="1">
    <citation type="submission" date="2022-10" db="EMBL/GenBank/DDBJ databases">
        <title>The complete genomes of actinobacterial strains from the NBC collection.</title>
        <authorList>
            <person name="Joergensen T.S."/>
            <person name="Alvarez Arevalo M."/>
            <person name="Sterndorff E.B."/>
            <person name="Faurdal D."/>
            <person name="Vuksanovic O."/>
            <person name="Mourched A.-S."/>
            <person name="Charusanti P."/>
            <person name="Shaw S."/>
            <person name="Blin K."/>
            <person name="Weber T."/>
        </authorList>
    </citation>
    <scope>NUCLEOTIDE SEQUENCE</scope>
    <source>
        <strain evidence="5">NBC_00093</strain>
    </source>
</reference>
<sequence length="337" mass="36739">MEPLVRAATLRGWASLVRQLGGNPDALLASARLPGQALDEEDALVPARAAMHLLEASAVGLRCPDFGLRMAHAQDPTALGPLALVLQNTPTVREMIQTAAQYLFVHSPSLTLALVPAGQEFPGHVAMRFEMVLDPRPPARQAMELGLATAHRLLGLVVRSGYRPRAVLLPHSPAAPLSSYVRFFGAEVRPERAHGALIIDERLMDVPLQDVDETIRRVATSYLDTNYPAPGSSTADLVRTAMARTPGGRAGAGLEQVARMLALHPRTLQRRLAEEETSFDHLRDEALRELAHQYLTESSLSMSHVALALGFSEQSALTRACRRWFGQTPTALRRGNR</sequence>
<dbReference type="PROSITE" id="PS01124">
    <property type="entry name" value="HTH_ARAC_FAMILY_2"/>
    <property type="match status" value="1"/>
</dbReference>
<dbReference type="InterPro" id="IPR009057">
    <property type="entry name" value="Homeodomain-like_sf"/>
</dbReference>
<dbReference type="GO" id="GO:0003700">
    <property type="term" value="F:DNA-binding transcription factor activity"/>
    <property type="evidence" value="ECO:0007669"/>
    <property type="project" value="InterPro"/>
</dbReference>
<evidence type="ECO:0000313" key="5">
    <source>
        <dbReference type="EMBL" id="WTT15511.1"/>
    </source>
</evidence>
<dbReference type="Gene3D" id="1.10.10.60">
    <property type="entry name" value="Homeodomain-like"/>
    <property type="match status" value="1"/>
</dbReference>
<proteinExistence type="predicted"/>
<evidence type="ECO:0000256" key="1">
    <source>
        <dbReference type="ARBA" id="ARBA00023015"/>
    </source>
</evidence>
<evidence type="ECO:0000259" key="4">
    <source>
        <dbReference type="PROSITE" id="PS01124"/>
    </source>
</evidence>
<dbReference type="SUPFAM" id="SSF46689">
    <property type="entry name" value="Homeodomain-like"/>
    <property type="match status" value="1"/>
</dbReference>
<dbReference type="Pfam" id="PF12625">
    <property type="entry name" value="Arabinose_bd"/>
    <property type="match status" value="1"/>
</dbReference>
<keyword evidence="3" id="KW-0804">Transcription</keyword>
<dbReference type="AlphaFoldDB" id="A0AAU1ZSX5"/>
<dbReference type="PANTHER" id="PTHR47894">
    <property type="entry name" value="HTH-TYPE TRANSCRIPTIONAL REGULATOR GADX"/>
    <property type="match status" value="1"/>
</dbReference>
<dbReference type="InterPro" id="IPR032687">
    <property type="entry name" value="AraC-type_N"/>
</dbReference>
<feature type="domain" description="HTH araC/xylS-type" evidence="4">
    <location>
        <begin position="232"/>
        <end position="335"/>
    </location>
</feature>
<dbReference type="GO" id="GO:0000976">
    <property type="term" value="F:transcription cis-regulatory region binding"/>
    <property type="evidence" value="ECO:0007669"/>
    <property type="project" value="TreeGrafter"/>
</dbReference>
<accession>A0AAU1ZSX5</accession>
<gene>
    <name evidence="5" type="ORF">OHA22_08255</name>
</gene>
<dbReference type="Pfam" id="PF12833">
    <property type="entry name" value="HTH_18"/>
    <property type="match status" value="1"/>
</dbReference>
<dbReference type="PANTHER" id="PTHR47894:SF4">
    <property type="entry name" value="HTH-TYPE TRANSCRIPTIONAL REGULATOR GADX"/>
    <property type="match status" value="1"/>
</dbReference>
<evidence type="ECO:0000256" key="2">
    <source>
        <dbReference type="ARBA" id="ARBA00023125"/>
    </source>
</evidence>
<dbReference type="InterPro" id="IPR018060">
    <property type="entry name" value="HTH_AraC"/>
</dbReference>
<dbReference type="EMBL" id="CP108222">
    <property type="protein sequence ID" value="WTT15511.1"/>
    <property type="molecule type" value="Genomic_DNA"/>
</dbReference>
<keyword evidence="1" id="KW-0805">Transcription regulation</keyword>
<keyword evidence="2" id="KW-0238">DNA-binding</keyword>